<feature type="region of interest" description="Disordered" evidence="1">
    <location>
        <begin position="219"/>
        <end position="246"/>
    </location>
</feature>
<dbReference type="VEuPathDB" id="VectorBase:GPPI048156"/>
<organism evidence="2 3">
    <name type="scientific">Glossina palpalis gambiensis</name>
    <dbReference type="NCBI Taxonomy" id="67801"/>
    <lineage>
        <taxon>Eukaryota</taxon>
        <taxon>Metazoa</taxon>
        <taxon>Ecdysozoa</taxon>
        <taxon>Arthropoda</taxon>
        <taxon>Hexapoda</taxon>
        <taxon>Insecta</taxon>
        <taxon>Pterygota</taxon>
        <taxon>Neoptera</taxon>
        <taxon>Endopterygota</taxon>
        <taxon>Diptera</taxon>
        <taxon>Brachycera</taxon>
        <taxon>Muscomorpha</taxon>
        <taxon>Hippoboscoidea</taxon>
        <taxon>Glossinidae</taxon>
        <taxon>Glossina</taxon>
    </lineage>
</organism>
<name>A0A1B0C3K9_9MUSC</name>
<evidence type="ECO:0000313" key="3">
    <source>
        <dbReference type="Proteomes" id="UP000092460"/>
    </source>
</evidence>
<evidence type="ECO:0000313" key="2">
    <source>
        <dbReference type="EnsemblMetazoa" id="GPPI048156-PA"/>
    </source>
</evidence>
<reference evidence="3" key="1">
    <citation type="submission" date="2015-01" db="EMBL/GenBank/DDBJ databases">
        <authorList>
            <person name="Aksoy S."/>
            <person name="Warren W."/>
            <person name="Wilson R.K."/>
        </authorList>
    </citation>
    <scope>NUCLEOTIDE SEQUENCE [LARGE SCALE GENOMIC DNA]</scope>
    <source>
        <strain evidence="3">IAEA</strain>
    </source>
</reference>
<proteinExistence type="predicted"/>
<reference evidence="2" key="2">
    <citation type="submission" date="2020-05" db="UniProtKB">
        <authorList>
            <consortium name="EnsemblMetazoa"/>
        </authorList>
    </citation>
    <scope>IDENTIFICATION</scope>
    <source>
        <strain evidence="2">IAEA</strain>
    </source>
</reference>
<accession>A0A1B0C3K9</accession>
<evidence type="ECO:0000256" key="1">
    <source>
        <dbReference type="SAM" id="MobiDB-lite"/>
    </source>
</evidence>
<keyword evidence="3" id="KW-1185">Reference proteome</keyword>
<dbReference type="AlphaFoldDB" id="A0A1B0C3K9"/>
<feature type="compositionally biased region" description="Low complexity" evidence="1">
    <location>
        <begin position="237"/>
        <end position="246"/>
    </location>
</feature>
<dbReference type="EMBL" id="JXJN01025006">
    <property type="status" value="NOT_ANNOTATED_CDS"/>
    <property type="molecule type" value="Genomic_DNA"/>
</dbReference>
<dbReference type="Proteomes" id="UP000092460">
    <property type="component" value="Unassembled WGS sequence"/>
</dbReference>
<sequence>MVAIQVRSSLLAININRKRYFLVSPSQLDSCDILTQDSFICRNVRLQYNFNAEKCKCEINLFNNLILPNFPLTGLTTNVTWMTLAHNNQWIYASSSLTQATAVCDRDIISLNLKGSECILQHDSVHIAGHKSIIATLMSAYTSLGEFAELSQQDFINGSSIGIFNYSSLSNHYATQLTALARIQHKLEIQANKTSASSAQPRSSSYPVKAVIAHINAASNQDIAQHETTPTPPPRSTPSSSFIVQA</sequence>
<protein>
    <submittedName>
        <fullName evidence="2">Uncharacterized protein</fullName>
    </submittedName>
</protein>
<dbReference type="EnsemblMetazoa" id="GPPI048156-RA">
    <property type="protein sequence ID" value="GPPI048156-PA"/>
    <property type="gene ID" value="GPPI048156"/>
</dbReference>